<organism evidence="2 3">
    <name type="scientific">Paludibacterium purpuratum</name>
    <dbReference type="NCBI Taxonomy" id="1144873"/>
    <lineage>
        <taxon>Bacteria</taxon>
        <taxon>Pseudomonadati</taxon>
        <taxon>Pseudomonadota</taxon>
        <taxon>Betaproteobacteria</taxon>
        <taxon>Neisseriales</taxon>
        <taxon>Chromobacteriaceae</taxon>
        <taxon>Paludibacterium</taxon>
    </lineage>
</organism>
<dbReference type="AlphaFoldDB" id="A0A4R7B158"/>
<sequence>MRALIVGGDTVETVRRQLALRGYDQVEHWEGRKTGDCRRTFPLHVDLIVVMLGYVNHNLCKRVRQEAGRQDWPVEYFGRKAGAQWRKTTTWATTD</sequence>
<comment type="caution">
    <text evidence="2">The sequence shown here is derived from an EMBL/GenBank/DDBJ whole genome shotgun (WGS) entry which is preliminary data.</text>
</comment>
<dbReference type="EMBL" id="SNZP01000015">
    <property type="protein sequence ID" value="TDR73063.1"/>
    <property type="molecule type" value="Genomic_DNA"/>
</dbReference>
<gene>
    <name evidence="2" type="ORF">DFP86_11595</name>
</gene>
<evidence type="ECO:0008006" key="4">
    <source>
        <dbReference type="Google" id="ProtNLM"/>
    </source>
</evidence>
<dbReference type="RefSeq" id="WP_166642313.1">
    <property type="nucleotide sequence ID" value="NZ_SNZP01000015.1"/>
</dbReference>
<keyword evidence="3" id="KW-1185">Reference proteome</keyword>
<proteinExistence type="inferred from homology"/>
<evidence type="ECO:0000313" key="3">
    <source>
        <dbReference type="Proteomes" id="UP000295611"/>
    </source>
</evidence>
<evidence type="ECO:0000313" key="2">
    <source>
        <dbReference type="EMBL" id="TDR73063.1"/>
    </source>
</evidence>
<comment type="similarity">
    <text evidence="1">Belongs to the UPF0751 family.</text>
</comment>
<reference evidence="2 3" key="1">
    <citation type="submission" date="2019-03" db="EMBL/GenBank/DDBJ databases">
        <title>Genomic Encyclopedia of Type Strains, Phase III (KMG-III): the genomes of soil and plant-associated and newly described type strains.</title>
        <authorList>
            <person name="Whitman W."/>
        </authorList>
    </citation>
    <scope>NUCLEOTIDE SEQUENCE [LARGE SCALE GENOMIC DNA]</scope>
    <source>
        <strain evidence="2 3">CECT 8976</strain>
    </source>
</reference>
<dbReference type="Proteomes" id="UP000295611">
    <property type="component" value="Unassembled WGS sequence"/>
</dbReference>
<evidence type="ECO:0000256" key="1">
    <source>
        <dbReference type="ARBA" id="ARBA00007189"/>
    </source>
</evidence>
<accession>A0A4R7B158</accession>
<name>A0A4R7B158_9NEIS</name>
<protein>
    <recommendedName>
        <fullName evidence="4">DUF2325 domain-containing protein</fullName>
    </recommendedName>
</protein>
<dbReference type="Pfam" id="PF10087">
    <property type="entry name" value="DUF2325"/>
    <property type="match status" value="1"/>
</dbReference>
<dbReference type="InterPro" id="IPR016772">
    <property type="entry name" value="UCP020408"/>
</dbReference>